<dbReference type="Pfam" id="PF00857">
    <property type="entry name" value="Isochorismatase"/>
    <property type="match status" value="1"/>
</dbReference>
<feature type="domain" description="Isochorismatase-like" evidence="3">
    <location>
        <begin position="4"/>
        <end position="139"/>
    </location>
</feature>
<dbReference type="PANTHER" id="PTHR43540">
    <property type="entry name" value="PEROXYUREIDOACRYLATE/UREIDOACRYLATE AMIDOHYDROLASE-RELATED"/>
    <property type="match status" value="1"/>
</dbReference>
<gene>
    <name evidence="4" type="ORF">NDK47_08955</name>
</gene>
<dbReference type="InterPro" id="IPR036380">
    <property type="entry name" value="Isochorismatase-like_sf"/>
</dbReference>
<dbReference type="CDD" id="cd01014">
    <property type="entry name" value="nicotinamidase_related"/>
    <property type="match status" value="1"/>
</dbReference>
<keyword evidence="2 4" id="KW-0378">Hydrolase</keyword>
<dbReference type="RefSeq" id="WP_251874482.1">
    <property type="nucleotide sequence ID" value="NZ_CP098755.1"/>
</dbReference>
<dbReference type="PANTHER" id="PTHR43540:SF14">
    <property type="entry name" value="ISOCHORISMATASE"/>
    <property type="match status" value="1"/>
</dbReference>
<dbReference type="EMBL" id="CP098755">
    <property type="protein sequence ID" value="USG67383.1"/>
    <property type="molecule type" value="Genomic_DNA"/>
</dbReference>
<sequence length="175" mass="19864">MRNTALLVVDAQVCLIEQTYQGHAVLERIQKLITRARDLQIPVIYIQHCENEGEFEIGTPTWQIHSAITPFAHEPVIRKFACDSFLDTTLQNELEFRQINHLVIVGWQTEYCIDTTSRRAISLGYDVTLVSDCHSTFNNSVLKAEQIIAHHNALLSVFGTASNHIAVKSSDRIFE</sequence>
<dbReference type="Proteomes" id="UP001056500">
    <property type="component" value="Chromosome"/>
</dbReference>
<evidence type="ECO:0000256" key="1">
    <source>
        <dbReference type="ARBA" id="ARBA00006336"/>
    </source>
</evidence>
<proteinExistence type="inferred from homology"/>
<keyword evidence="5" id="KW-1185">Reference proteome</keyword>
<dbReference type="InterPro" id="IPR050272">
    <property type="entry name" value="Isochorismatase-like_hydrls"/>
</dbReference>
<dbReference type="GO" id="GO:0016787">
    <property type="term" value="F:hydrolase activity"/>
    <property type="evidence" value="ECO:0007669"/>
    <property type="project" value="UniProtKB-KW"/>
</dbReference>
<name>A0ABY4WK17_9BACL</name>
<dbReference type="SUPFAM" id="SSF52499">
    <property type="entry name" value="Isochorismatase-like hydrolases"/>
    <property type="match status" value="1"/>
</dbReference>
<reference evidence="4" key="1">
    <citation type="submission" date="2022-06" db="EMBL/GenBank/DDBJ databases">
        <title>Genome sequencing of Brevibacillus sp. BB3-R1.</title>
        <authorList>
            <person name="Heo J."/>
            <person name="Lee D."/>
            <person name="Won M."/>
            <person name="Han B.-H."/>
            <person name="Hong S.-B."/>
            <person name="Kwon S.-W."/>
        </authorList>
    </citation>
    <scope>NUCLEOTIDE SEQUENCE</scope>
    <source>
        <strain evidence="4">BB3-R1</strain>
    </source>
</reference>
<evidence type="ECO:0000256" key="2">
    <source>
        <dbReference type="ARBA" id="ARBA00022801"/>
    </source>
</evidence>
<accession>A0ABY4WK17</accession>
<protein>
    <submittedName>
        <fullName evidence="4">Cysteine hydrolase</fullName>
    </submittedName>
</protein>
<evidence type="ECO:0000259" key="3">
    <source>
        <dbReference type="Pfam" id="PF00857"/>
    </source>
</evidence>
<dbReference type="Gene3D" id="3.40.50.850">
    <property type="entry name" value="Isochorismatase-like"/>
    <property type="match status" value="1"/>
</dbReference>
<evidence type="ECO:0000313" key="5">
    <source>
        <dbReference type="Proteomes" id="UP001056500"/>
    </source>
</evidence>
<comment type="similarity">
    <text evidence="1">Belongs to the isochorismatase family.</text>
</comment>
<organism evidence="4 5">
    <name type="scientific">Brevibacillus ruminantium</name>
    <dbReference type="NCBI Taxonomy" id="2950604"/>
    <lineage>
        <taxon>Bacteria</taxon>
        <taxon>Bacillati</taxon>
        <taxon>Bacillota</taxon>
        <taxon>Bacilli</taxon>
        <taxon>Bacillales</taxon>
        <taxon>Paenibacillaceae</taxon>
        <taxon>Brevibacillus</taxon>
    </lineage>
</organism>
<evidence type="ECO:0000313" key="4">
    <source>
        <dbReference type="EMBL" id="USG67383.1"/>
    </source>
</evidence>
<dbReference type="InterPro" id="IPR000868">
    <property type="entry name" value="Isochorismatase-like_dom"/>
</dbReference>